<dbReference type="RefSeq" id="WP_072765208.1">
    <property type="nucleotide sequence ID" value="NZ_FQYX01000023.1"/>
</dbReference>
<dbReference type="CDD" id="cd00778">
    <property type="entry name" value="ProRS_core_arch_euk"/>
    <property type="match status" value="1"/>
</dbReference>
<dbReference type="InterPro" id="IPR004499">
    <property type="entry name" value="Pro-tRNA-ligase_IIa_arc-type"/>
</dbReference>
<proteinExistence type="inferred from homology"/>
<dbReference type="CDD" id="cd00862">
    <property type="entry name" value="ProRS_anticodon_zinc"/>
    <property type="match status" value="1"/>
</dbReference>
<keyword evidence="8 11" id="KW-0030">Aminoacyl-tRNA synthetase</keyword>
<dbReference type="Pfam" id="PF00587">
    <property type="entry name" value="tRNA-synt_2b"/>
    <property type="match status" value="1"/>
</dbReference>
<keyword evidence="6 11" id="KW-0067">ATP-binding</keyword>
<dbReference type="FunFam" id="3.40.50.800:FF:000005">
    <property type="entry name" value="bifunctional glutamate/proline--tRNA ligase"/>
    <property type="match status" value="1"/>
</dbReference>
<evidence type="ECO:0000256" key="3">
    <source>
        <dbReference type="ARBA" id="ARBA00022490"/>
    </source>
</evidence>
<keyword evidence="5 11" id="KW-0547">Nucleotide-binding</keyword>
<dbReference type="GO" id="GO:0017101">
    <property type="term" value="C:aminoacyl-tRNA synthetase multienzyme complex"/>
    <property type="evidence" value="ECO:0007669"/>
    <property type="project" value="TreeGrafter"/>
</dbReference>
<dbReference type="NCBIfam" id="TIGR00408">
    <property type="entry name" value="proS_fam_I"/>
    <property type="match status" value="1"/>
</dbReference>
<dbReference type="InterPro" id="IPR002314">
    <property type="entry name" value="aa-tRNA-synt_IIb"/>
</dbReference>
<protein>
    <recommendedName>
        <fullName evidence="11">Proline--tRNA ligase</fullName>
        <ecNumber evidence="11">6.1.1.15</ecNumber>
    </recommendedName>
    <alternativeName>
        <fullName evidence="11">Prolyl-tRNA synthetase</fullName>
        <shortName evidence="11">ProRS</shortName>
    </alternativeName>
</protein>
<dbReference type="InterPro" id="IPR036621">
    <property type="entry name" value="Anticodon-bd_dom_sf"/>
</dbReference>
<dbReference type="GO" id="GO:0005737">
    <property type="term" value="C:cytoplasm"/>
    <property type="evidence" value="ECO:0007669"/>
    <property type="project" value="UniProtKB-SubCell"/>
</dbReference>
<dbReference type="Gene3D" id="3.40.50.800">
    <property type="entry name" value="Anticodon-binding domain"/>
    <property type="match status" value="1"/>
</dbReference>
<reference evidence="13 14" key="1">
    <citation type="submission" date="2016-11" db="EMBL/GenBank/DDBJ databases">
        <authorList>
            <person name="Jaros S."/>
            <person name="Januszkiewicz K."/>
            <person name="Wedrychowicz H."/>
        </authorList>
    </citation>
    <scope>NUCLEOTIDE SEQUENCE [LARGE SCALE GENOMIC DNA]</scope>
    <source>
        <strain evidence="13 14">CGMCC 1.8863</strain>
    </source>
</reference>
<dbReference type="AlphaFoldDB" id="A0A1M6JSL4"/>
<evidence type="ECO:0000256" key="2">
    <source>
        <dbReference type="ARBA" id="ARBA00011738"/>
    </source>
</evidence>
<dbReference type="InterPro" id="IPR045864">
    <property type="entry name" value="aa-tRNA-synth_II/BPL/LPL"/>
</dbReference>
<dbReference type="EMBL" id="FQYX01000023">
    <property type="protein sequence ID" value="SHJ49727.1"/>
    <property type="molecule type" value="Genomic_DNA"/>
</dbReference>
<comment type="subcellular location">
    <subcellularLocation>
        <location evidence="1 11">Cytoplasm</location>
    </subcellularLocation>
</comment>
<dbReference type="FunFam" id="3.30.930.10:FF:000023">
    <property type="entry name" value="Proline--tRNA ligase"/>
    <property type="match status" value="1"/>
</dbReference>
<dbReference type="OrthoDB" id="9809052at2"/>
<dbReference type="GO" id="GO:0005524">
    <property type="term" value="F:ATP binding"/>
    <property type="evidence" value="ECO:0007669"/>
    <property type="project" value="UniProtKB-UniRule"/>
</dbReference>
<dbReference type="HAMAP" id="MF_01571">
    <property type="entry name" value="Pro_tRNA_synth_type3"/>
    <property type="match status" value="1"/>
</dbReference>
<dbReference type="InterPro" id="IPR017449">
    <property type="entry name" value="Pro-tRNA_synth_II"/>
</dbReference>
<dbReference type="InterPro" id="IPR016061">
    <property type="entry name" value="Pro-tRNA_ligase_II_C"/>
</dbReference>
<evidence type="ECO:0000256" key="10">
    <source>
        <dbReference type="ARBA" id="ARBA00060806"/>
    </source>
</evidence>
<dbReference type="EC" id="6.1.1.15" evidence="11"/>
<dbReference type="InterPro" id="IPR004154">
    <property type="entry name" value="Anticodon-bd"/>
</dbReference>
<dbReference type="SUPFAM" id="SSF64586">
    <property type="entry name" value="C-terminal domain of ProRS"/>
    <property type="match status" value="1"/>
</dbReference>
<evidence type="ECO:0000256" key="9">
    <source>
        <dbReference type="ARBA" id="ARBA00047671"/>
    </source>
</evidence>
<evidence type="ECO:0000256" key="4">
    <source>
        <dbReference type="ARBA" id="ARBA00022598"/>
    </source>
</evidence>
<dbReference type="Pfam" id="PF09180">
    <property type="entry name" value="ProRS-C_1"/>
    <property type="match status" value="1"/>
</dbReference>
<evidence type="ECO:0000256" key="7">
    <source>
        <dbReference type="ARBA" id="ARBA00022917"/>
    </source>
</evidence>
<accession>A0A1M6JSL4</accession>
<dbReference type="SUPFAM" id="SSF55681">
    <property type="entry name" value="Class II aaRS and biotin synthetases"/>
    <property type="match status" value="1"/>
</dbReference>
<dbReference type="PROSITE" id="PS50862">
    <property type="entry name" value="AA_TRNA_LIGASE_II"/>
    <property type="match status" value="1"/>
</dbReference>
<organism evidence="13 14">
    <name type="scientific">Arenibacter nanhaiticus</name>
    <dbReference type="NCBI Taxonomy" id="558155"/>
    <lineage>
        <taxon>Bacteria</taxon>
        <taxon>Pseudomonadati</taxon>
        <taxon>Bacteroidota</taxon>
        <taxon>Flavobacteriia</taxon>
        <taxon>Flavobacteriales</taxon>
        <taxon>Flavobacteriaceae</taxon>
        <taxon>Arenibacter</taxon>
    </lineage>
</organism>
<evidence type="ECO:0000256" key="8">
    <source>
        <dbReference type="ARBA" id="ARBA00023146"/>
    </source>
</evidence>
<evidence type="ECO:0000256" key="11">
    <source>
        <dbReference type="HAMAP-Rule" id="MF_01571"/>
    </source>
</evidence>
<comment type="catalytic activity">
    <reaction evidence="9 11">
        <text>tRNA(Pro) + L-proline + ATP = L-prolyl-tRNA(Pro) + AMP + diphosphate</text>
        <dbReference type="Rhea" id="RHEA:14305"/>
        <dbReference type="Rhea" id="RHEA-COMP:9700"/>
        <dbReference type="Rhea" id="RHEA-COMP:9702"/>
        <dbReference type="ChEBI" id="CHEBI:30616"/>
        <dbReference type="ChEBI" id="CHEBI:33019"/>
        <dbReference type="ChEBI" id="CHEBI:60039"/>
        <dbReference type="ChEBI" id="CHEBI:78442"/>
        <dbReference type="ChEBI" id="CHEBI:78532"/>
        <dbReference type="ChEBI" id="CHEBI:456215"/>
        <dbReference type="EC" id="6.1.1.15"/>
    </reaction>
</comment>
<feature type="domain" description="Aminoacyl-transfer RNA synthetases class-II family profile" evidence="12">
    <location>
        <begin position="27"/>
        <end position="294"/>
    </location>
</feature>
<dbReference type="STRING" id="558155.SAMN04487911_1232"/>
<dbReference type="GO" id="GO:0006433">
    <property type="term" value="P:prolyl-tRNA aminoacylation"/>
    <property type="evidence" value="ECO:0007669"/>
    <property type="project" value="UniProtKB-UniRule"/>
</dbReference>
<dbReference type="PANTHER" id="PTHR43382">
    <property type="entry name" value="PROLYL-TRNA SYNTHETASE"/>
    <property type="match status" value="1"/>
</dbReference>
<gene>
    <name evidence="11" type="primary">proS</name>
    <name evidence="13" type="ORF">SAMN04487911_1232</name>
</gene>
<keyword evidence="14" id="KW-1185">Reference proteome</keyword>
<dbReference type="InterPro" id="IPR033721">
    <property type="entry name" value="ProRS_core_arch_euk"/>
</dbReference>
<dbReference type="Proteomes" id="UP000184231">
    <property type="component" value="Unassembled WGS sequence"/>
</dbReference>
<name>A0A1M6JSL4_9FLAO</name>
<evidence type="ECO:0000256" key="1">
    <source>
        <dbReference type="ARBA" id="ARBA00004496"/>
    </source>
</evidence>
<comment type="similarity">
    <text evidence="10 11">Belongs to the class-II aminoacyl-tRNA synthetase family. ProS type 3 subfamily.</text>
</comment>
<dbReference type="Pfam" id="PF03129">
    <property type="entry name" value="HGTP_anticodon"/>
    <property type="match status" value="1"/>
</dbReference>
<evidence type="ECO:0000256" key="5">
    <source>
        <dbReference type="ARBA" id="ARBA00022741"/>
    </source>
</evidence>
<dbReference type="GO" id="GO:0004827">
    <property type="term" value="F:proline-tRNA ligase activity"/>
    <property type="evidence" value="ECO:0007669"/>
    <property type="project" value="UniProtKB-UniRule"/>
</dbReference>
<dbReference type="InterPro" id="IPR006195">
    <property type="entry name" value="aa-tRNA-synth_II"/>
</dbReference>
<keyword evidence="3 11" id="KW-0963">Cytoplasm</keyword>
<sequence length="491" mass="55831">MSKKLTKRAEDYSKWYNELVVKADLAENSGVRGCMVIKPYGFAIWEKMQAALDKRFKETGHENAYFPLFIPKSYLSKEATHVEGFAKECAVVTHYRLKNAEDGSGIIVDPEAKLEEELIVRPTSETIIWDTYRRWIQSYRDLPLLINQWANVVRWELRTRLFLRTAEFLWQEGHTAHATEKEAIAEAEQMVDVYAEFAETHMAMPVIKGVKTASERFAGALETYCIEALMQDGKALQAGTSHFLGQNFAKAFDVKFANKEGKQEHVWATSWGVSTRLMGALIMTHSDDNGLVLPPMLAPIQVVIVPIYKGDDQLDAISEKVNPLVKELRAKGISVKYDNRDTHKPGFKFNEYELKGVPVRLAIGQRDLENGTYEVARRDTLTKETVNADEVVAKIEFLLEDIQKSIYKKAYDFRENNITEVNSYDEFKTVLETKPGFISAHWDGTEETEELIKEETKATIRCIPLEAKEEAGSCMVTGKPSAKRVLFAKAY</sequence>
<evidence type="ECO:0000313" key="13">
    <source>
        <dbReference type="EMBL" id="SHJ49727.1"/>
    </source>
</evidence>
<evidence type="ECO:0000313" key="14">
    <source>
        <dbReference type="Proteomes" id="UP000184231"/>
    </source>
</evidence>
<evidence type="ECO:0000259" key="12">
    <source>
        <dbReference type="PROSITE" id="PS50862"/>
    </source>
</evidence>
<comment type="function">
    <text evidence="11">Catalyzes the attachment of proline to tRNA(Pro) in a two-step reaction: proline is first activated by ATP to form Pro-AMP and then transferred to the acceptor end of tRNA(Pro).</text>
</comment>
<dbReference type="Gene3D" id="3.30.930.10">
    <property type="entry name" value="Bira Bifunctional Protein, Domain 2"/>
    <property type="match status" value="1"/>
</dbReference>
<comment type="domain">
    <text evidence="11">Consists of three domains: the N-terminal catalytic domain, the anticodon-binding domain and the C-terminal extension.</text>
</comment>
<evidence type="ECO:0000256" key="6">
    <source>
        <dbReference type="ARBA" id="ARBA00022840"/>
    </source>
</evidence>
<keyword evidence="7 11" id="KW-0648">Protein biosynthesis</keyword>
<dbReference type="PANTHER" id="PTHR43382:SF2">
    <property type="entry name" value="BIFUNCTIONAL GLUTAMATE_PROLINE--TRNA LIGASE"/>
    <property type="match status" value="1"/>
</dbReference>
<dbReference type="Gene3D" id="3.30.110.30">
    <property type="entry name" value="C-terminal domain of ProRS"/>
    <property type="match status" value="1"/>
</dbReference>
<dbReference type="SUPFAM" id="SSF52954">
    <property type="entry name" value="Class II aaRS ABD-related"/>
    <property type="match status" value="1"/>
</dbReference>
<dbReference type="SMART" id="SM00946">
    <property type="entry name" value="ProRS-C_1"/>
    <property type="match status" value="1"/>
</dbReference>
<comment type="subunit">
    <text evidence="2 11">Homodimer.</text>
</comment>
<keyword evidence="4 11" id="KW-0436">Ligase</keyword>